<name>A0A1Y2JQW7_BRAJP</name>
<dbReference type="SUPFAM" id="SSF48452">
    <property type="entry name" value="TPR-like"/>
    <property type="match status" value="1"/>
</dbReference>
<reference evidence="4 5" key="1">
    <citation type="submission" date="2017-03" db="EMBL/GenBank/DDBJ databases">
        <title>Whole genome sequences of fourteen strains of Bradyrhizobium canariense and one strain of Bradyrhizobium japonicum isolated from Lupinus (Papilionoideae: Genisteae) species in Algeria.</title>
        <authorList>
            <person name="Crovadore J."/>
            <person name="Chekireb D."/>
            <person name="Brachmann A."/>
            <person name="Chablais R."/>
            <person name="Cochard B."/>
            <person name="Lefort F."/>
        </authorList>
    </citation>
    <scope>NUCLEOTIDE SEQUENCE [LARGE SCALE GENOMIC DNA]</scope>
    <source>
        <strain evidence="4 5">UBMA197</strain>
    </source>
</reference>
<proteinExistence type="predicted"/>
<dbReference type="PANTHER" id="PTHR44858">
    <property type="entry name" value="TETRATRICOPEPTIDE REPEAT PROTEIN 6"/>
    <property type="match status" value="1"/>
</dbReference>
<gene>
    <name evidence="4" type="ORF">BSZ19_15305</name>
</gene>
<feature type="repeat" description="TPR" evidence="3">
    <location>
        <begin position="98"/>
        <end position="131"/>
    </location>
</feature>
<feature type="repeat" description="TPR" evidence="3">
    <location>
        <begin position="132"/>
        <end position="165"/>
    </location>
</feature>
<dbReference type="AlphaFoldDB" id="A0A1Y2JQW7"/>
<evidence type="ECO:0000313" key="4">
    <source>
        <dbReference type="EMBL" id="OSJ33616.1"/>
    </source>
</evidence>
<evidence type="ECO:0000256" key="3">
    <source>
        <dbReference type="PROSITE-ProRule" id="PRU00339"/>
    </source>
</evidence>
<keyword evidence="2 3" id="KW-0802">TPR repeat</keyword>
<sequence length="365" mass="39339">MMEKISIRLSSRQVALPASGSSAKCVVQGSEMSAMSNQGLRISCRAALIISIVVSAASAFAATPQDLNDCQDSTDVPRMMAACSSLSQDARLPPGARSMALLKHGFGNFALGNMDAAEADFTEAVRLNPKNNYAHHELGLTLAKKGDTTRAIASLTEAINLDPSGAASRFIRGQIYMSEDRLDEAIRDFTDAIRLGPDKNTTFAKDQEVSRPEADRVATDYYAARGDAYYRRGDFRDAASDYDREARFSDPDGYGVIWGSVARMQGRSADAGIALSAALDKGQLRDWPRTVGELLVGRITPAAALASARNSDQTCEAHYYAGIAQLKSKDTVAARNEFAAARDGCPTSFREYRAAIADLKRLQAQ</sequence>
<dbReference type="Gene3D" id="1.25.40.10">
    <property type="entry name" value="Tetratricopeptide repeat domain"/>
    <property type="match status" value="2"/>
</dbReference>
<feature type="repeat" description="TPR" evidence="3">
    <location>
        <begin position="166"/>
        <end position="199"/>
    </location>
</feature>
<accession>A0A1Y2JQW7</accession>
<evidence type="ECO:0000313" key="5">
    <source>
        <dbReference type="Proteomes" id="UP000193335"/>
    </source>
</evidence>
<dbReference type="InterPro" id="IPR050498">
    <property type="entry name" value="Ycf3"/>
</dbReference>
<dbReference type="EMBL" id="NAFL01000240">
    <property type="protein sequence ID" value="OSJ33616.1"/>
    <property type="molecule type" value="Genomic_DNA"/>
</dbReference>
<dbReference type="PROSITE" id="PS50005">
    <property type="entry name" value="TPR"/>
    <property type="match status" value="3"/>
</dbReference>
<dbReference type="InterPro" id="IPR019734">
    <property type="entry name" value="TPR_rpt"/>
</dbReference>
<dbReference type="Proteomes" id="UP000193335">
    <property type="component" value="Unassembled WGS sequence"/>
</dbReference>
<evidence type="ECO:0008006" key="6">
    <source>
        <dbReference type="Google" id="ProtNLM"/>
    </source>
</evidence>
<dbReference type="Pfam" id="PF13181">
    <property type="entry name" value="TPR_8"/>
    <property type="match status" value="1"/>
</dbReference>
<dbReference type="Pfam" id="PF13432">
    <property type="entry name" value="TPR_16"/>
    <property type="match status" value="2"/>
</dbReference>
<dbReference type="SMART" id="SM00028">
    <property type="entry name" value="TPR"/>
    <property type="match status" value="4"/>
</dbReference>
<organism evidence="4 5">
    <name type="scientific">Bradyrhizobium japonicum</name>
    <dbReference type="NCBI Taxonomy" id="375"/>
    <lineage>
        <taxon>Bacteria</taxon>
        <taxon>Pseudomonadati</taxon>
        <taxon>Pseudomonadota</taxon>
        <taxon>Alphaproteobacteria</taxon>
        <taxon>Hyphomicrobiales</taxon>
        <taxon>Nitrobacteraceae</taxon>
        <taxon>Bradyrhizobium</taxon>
    </lineage>
</organism>
<protein>
    <recommendedName>
        <fullName evidence="6">Tetratricopeptide repeat protein</fullName>
    </recommendedName>
</protein>
<dbReference type="InterPro" id="IPR011990">
    <property type="entry name" value="TPR-like_helical_dom_sf"/>
</dbReference>
<evidence type="ECO:0000256" key="1">
    <source>
        <dbReference type="ARBA" id="ARBA00022737"/>
    </source>
</evidence>
<evidence type="ECO:0000256" key="2">
    <source>
        <dbReference type="ARBA" id="ARBA00022803"/>
    </source>
</evidence>
<keyword evidence="1" id="KW-0677">Repeat</keyword>
<comment type="caution">
    <text evidence="4">The sequence shown here is derived from an EMBL/GenBank/DDBJ whole genome shotgun (WGS) entry which is preliminary data.</text>
</comment>
<dbReference type="PANTHER" id="PTHR44858:SF1">
    <property type="entry name" value="UDP-N-ACETYLGLUCOSAMINE--PEPTIDE N-ACETYLGLUCOSAMINYLTRANSFERASE SPINDLY-RELATED"/>
    <property type="match status" value="1"/>
</dbReference>